<evidence type="ECO:0000313" key="1">
    <source>
        <dbReference type="EMBL" id="KAF9521814.1"/>
    </source>
</evidence>
<dbReference type="AlphaFoldDB" id="A0A9P6EAS5"/>
<keyword evidence="3" id="KW-1185">Reference proteome</keyword>
<evidence type="ECO:0000313" key="3">
    <source>
        <dbReference type="Proteomes" id="UP000807306"/>
    </source>
</evidence>
<proteinExistence type="predicted"/>
<protein>
    <submittedName>
        <fullName evidence="2">Uncharacterized protein</fullName>
    </submittedName>
</protein>
<dbReference type="Proteomes" id="UP000807306">
    <property type="component" value="Unassembled WGS sequence"/>
</dbReference>
<dbReference type="EMBL" id="MU157987">
    <property type="protein sequence ID" value="KAF9521814.1"/>
    <property type="molecule type" value="Genomic_DNA"/>
</dbReference>
<evidence type="ECO:0000313" key="2">
    <source>
        <dbReference type="EMBL" id="KAF9525552.1"/>
    </source>
</evidence>
<sequence>MRQDQDSINVRNHANLMFLLGMDLDHPFEYARVLGIFHVDVGVFREGNEMPLRKEVLWVRRYRRDRSYRAGFARKRLHRLSFIPDPQTPMRLDFSILTMSSVQPGSHSNIPIWHNNGFSERRISRSC</sequence>
<dbReference type="EMBL" id="MU157883">
    <property type="protein sequence ID" value="KAF9525552.1"/>
    <property type="molecule type" value="Genomic_DNA"/>
</dbReference>
<gene>
    <name evidence="1" type="ORF">CPB83DRAFT_921922</name>
    <name evidence="2" type="ORF">CPB83DRAFT_943415</name>
</gene>
<dbReference type="OrthoDB" id="2692094at2759"/>
<name>A0A9P6EAS5_9AGAR</name>
<accession>A0A9P6EAS5</accession>
<reference evidence="2" key="1">
    <citation type="submission" date="2020-11" db="EMBL/GenBank/DDBJ databases">
        <authorList>
            <consortium name="DOE Joint Genome Institute"/>
            <person name="Ahrendt S."/>
            <person name="Riley R."/>
            <person name="Andreopoulos W."/>
            <person name="Labutti K."/>
            <person name="Pangilinan J."/>
            <person name="Ruiz-Duenas F.J."/>
            <person name="Barrasa J.M."/>
            <person name="Sanchez-Garcia M."/>
            <person name="Camarero S."/>
            <person name="Miyauchi S."/>
            <person name="Serrano A."/>
            <person name="Linde D."/>
            <person name="Babiker R."/>
            <person name="Drula E."/>
            <person name="Ayuso-Fernandez I."/>
            <person name="Pacheco R."/>
            <person name="Padilla G."/>
            <person name="Ferreira P."/>
            <person name="Barriuso J."/>
            <person name="Kellner H."/>
            <person name="Castanera R."/>
            <person name="Alfaro M."/>
            <person name="Ramirez L."/>
            <person name="Pisabarro A.G."/>
            <person name="Kuo A."/>
            <person name="Tritt A."/>
            <person name="Lipzen A."/>
            <person name="He G."/>
            <person name="Yan M."/>
            <person name="Ng V."/>
            <person name="Cullen D."/>
            <person name="Martin F."/>
            <person name="Rosso M.-N."/>
            <person name="Henrissat B."/>
            <person name="Hibbett D."/>
            <person name="Martinez A.T."/>
            <person name="Grigoriev I.V."/>
        </authorList>
    </citation>
    <scope>NUCLEOTIDE SEQUENCE</scope>
    <source>
        <strain evidence="2">CBS 506.95</strain>
    </source>
</reference>
<organism evidence="2 3">
    <name type="scientific">Crepidotus variabilis</name>
    <dbReference type="NCBI Taxonomy" id="179855"/>
    <lineage>
        <taxon>Eukaryota</taxon>
        <taxon>Fungi</taxon>
        <taxon>Dikarya</taxon>
        <taxon>Basidiomycota</taxon>
        <taxon>Agaricomycotina</taxon>
        <taxon>Agaricomycetes</taxon>
        <taxon>Agaricomycetidae</taxon>
        <taxon>Agaricales</taxon>
        <taxon>Agaricineae</taxon>
        <taxon>Crepidotaceae</taxon>
        <taxon>Crepidotus</taxon>
    </lineage>
</organism>
<comment type="caution">
    <text evidence="2">The sequence shown here is derived from an EMBL/GenBank/DDBJ whole genome shotgun (WGS) entry which is preliminary data.</text>
</comment>